<sequence>MIENVCQNHPTVANLFWAQQYSLINWLGCRRDLDRAEFNGELAALKKAGLISLHDNQVQLTAAGVSYQEGSPVYEPHFFDWFWLANTRRIEQRFLLGIQVVSEFAYRNRRYVPVHVPYSEQGAVKAWFHRYASVQLVQQVARELELLGTAFEGEDEQLVTAFFAGLVGHDGSGQTIAQLSQELGLNIGEMMVINHDALLGISAFAKNTTGPIARLLQPLLASSPLSTSCWQTINMLRQGVGLAAIAQRRHLKLGTIREHVLTAAILAPQVYQWEKLLPSQDKEYLKHKYEGPVASWQFVRWGDNENRDFFCFRLYQIIRGSEENG</sequence>
<name>A0A0R1XE35_9LACO</name>
<keyword evidence="3" id="KW-1185">Reference proteome</keyword>
<gene>
    <name evidence="2" type="ORF">FD32_GL001127</name>
</gene>
<dbReference type="Pfam" id="PF14493">
    <property type="entry name" value="HTH_40"/>
    <property type="match status" value="1"/>
</dbReference>
<evidence type="ECO:0000313" key="3">
    <source>
        <dbReference type="Proteomes" id="UP000051412"/>
    </source>
</evidence>
<organism evidence="2 3">
    <name type="scientific">Limosilactobacillus panis DSM 6035</name>
    <dbReference type="NCBI Taxonomy" id="1423782"/>
    <lineage>
        <taxon>Bacteria</taxon>
        <taxon>Bacillati</taxon>
        <taxon>Bacillota</taxon>
        <taxon>Bacilli</taxon>
        <taxon>Lactobacillales</taxon>
        <taxon>Lactobacillaceae</taxon>
        <taxon>Limosilactobacillus</taxon>
    </lineage>
</organism>
<feature type="domain" description="Helicase Helix-turn-helix" evidence="1">
    <location>
        <begin position="231"/>
        <end position="290"/>
    </location>
</feature>
<reference evidence="2 3" key="1">
    <citation type="journal article" date="2015" name="Genome Announc.">
        <title>Expanding the biotechnology potential of lactobacilli through comparative genomics of 213 strains and associated genera.</title>
        <authorList>
            <person name="Sun Z."/>
            <person name="Harris H.M."/>
            <person name="McCann A."/>
            <person name="Guo C."/>
            <person name="Argimon S."/>
            <person name="Zhang W."/>
            <person name="Yang X."/>
            <person name="Jeffery I.B."/>
            <person name="Cooney J.C."/>
            <person name="Kagawa T.F."/>
            <person name="Liu W."/>
            <person name="Song Y."/>
            <person name="Salvetti E."/>
            <person name="Wrobel A."/>
            <person name="Rasinkangas P."/>
            <person name="Parkhill J."/>
            <person name="Rea M.C."/>
            <person name="O'Sullivan O."/>
            <person name="Ritari J."/>
            <person name="Douillard F.P."/>
            <person name="Paul Ross R."/>
            <person name="Yang R."/>
            <person name="Briner A.E."/>
            <person name="Felis G.E."/>
            <person name="de Vos W.M."/>
            <person name="Barrangou R."/>
            <person name="Klaenhammer T.R."/>
            <person name="Caufield P.W."/>
            <person name="Cui Y."/>
            <person name="Zhang H."/>
            <person name="O'Toole P.W."/>
        </authorList>
    </citation>
    <scope>NUCLEOTIDE SEQUENCE [LARGE SCALE GENOMIC DNA]</scope>
    <source>
        <strain evidence="2 3">DSM 6035</strain>
    </source>
</reference>
<dbReference type="EMBL" id="AZGM01000140">
    <property type="protein sequence ID" value="KRM25004.1"/>
    <property type="molecule type" value="Genomic_DNA"/>
</dbReference>
<evidence type="ECO:0000313" key="2">
    <source>
        <dbReference type="EMBL" id="KRM25004.1"/>
    </source>
</evidence>
<dbReference type="STRING" id="1423782.FD32_GL001127"/>
<protein>
    <recommendedName>
        <fullName evidence="1">Helicase Helix-turn-helix domain-containing protein</fullName>
    </recommendedName>
</protein>
<dbReference type="PATRIC" id="fig|1423782.4.peg.1178"/>
<proteinExistence type="predicted"/>
<dbReference type="InterPro" id="IPR029491">
    <property type="entry name" value="Helicase_HTH"/>
</dbReference>
<accession>A0A0R1XE35</accession>
<dbReference type="Proteomes" id="UP000051412">
    <property type="component" value="Unassembled WGS sequence"/>
</dbReference>
<dbReference type="AlphaFoldDB" id="A0A0R1XE35"/>
<evidence type="ECO:0000259" key="1">
    <source>
        <dbReference type="Pfam" id="PF14493"/>
    </source>
</evidence>
<comment type="caution">
    <text evidence="2">The sequence shown here is derived from an EMBL/GenBank/DDBJ whole genome shotgun (WGS) entry which is preliminary data.</text>
</comment>